<feature type="compositionally biased region" description="Low complexity" evidence="4">
    <location>
        <begin position="30"/>
        <end position="45"/>
    </location>
</feature>
<gene>
    <name evidence="7" type="ORF">DWV29_14925</name>
</gene>
<proteinExistence type="inferred from homology"/>
<dbReference type="PANTHER" id="PTHR30024">
    <property type="entry name" value="ALIPHATIC SULFONATES-BINDING PROTEIN-RELATED"/>
    <property type="match status" value="1"/>
</dbReference>
<dbReference type="SUPFAM" id="SSF53850">
    <property type="entry name" value="Periplasmic binding protein-like II"/>
    <property type="match status" value="1"/>
</dbReference>
<dbReference type="PROSITE" id="PS51257">
    <property type="entry name" value="PROKAR_LIPOPROTEIN"/>
    <property type="match status" value="1"/>
</dbReference>
<feature type="chain" id="PRO_5038623809" evidence="5">
    <location>
        <begin position="25"/>
        <end position="377"/>
    </location>
</feature>
<dbReference type="OrthoDB" id="2054296at2"/>
<accession>A0A413FDU0</accession>
<evidence type="ECO:0000256" key="3">
    <source>
        <dbReference type="ARBA" id="ARBA00022729"/>
    </source>
</evidence>
<feature type="domain" description="SsuA/THI5-like" evidence="6">
    <location>
        <begin position="70"/>
        <end position="278"/>
    </location>
</feature>
<evidence type="ECO:0000259" key="6">
    <source>
        <dbReference type="Pfam" id="PF09084"/>
    </source>
</evidence>
<dbReference type="AlphaFoldDB" id="A0A413FDU0"/>
<dbReference type="RefSeq" id="WP_007719169.1">
    <property type="nucleotide sequence ID" value="NZ_JAWRJJ010000476.1"/>
</dbReference>
<feature type="signal peptide" evidence="5">
    <location>
        <begin position="1"/>
        <end position="24"/>
    </location>
</feature>
<evidence type="ECO:0000256" key="2">
    <source>
        <dbReference type="ARBA" id="ARBA00010742"/>
    </source>
</evidence>
<dbReference type="GO" id="GO:0042597">
    <property type="term" value="C:periplasmic space"/>
    <property type="evidence" value="ECO:0007669"/>
    <property type="project" value="UniProtKB-SubCell"/>
</dbReference>
<evidence type="ECO:0000256" key="5">
    <source>
        <dbReference type="SAM" id="SignalP"/>
    </source>
</evidence>
<dbReference type="EMBL" id="QSBM01000011">
    <property type="protein sequence ID" value="RGX28222.1"/>
    <property type="molecule type" value="Genomic_DNA"/>
</dbReference>
<comment type="subcellular location">
    <subcellularLocation>
        <location evidence="1">Periplasm</location>
    </subcellularLocation>
</comment>
<evidence type="ECO:0000313" key="8">
    <source>
        <dbReference type="Proteomes" id="UP000283880"/>
    </source>
</evidence>
<evidence type="ECO:0000256" key="1">
    <source>
        <dbReference type="ARBA" id="ARBA00004418"/>
    </source>
</evidence>
<reference evidence="7 8" key="1">
    <citation type="submission" date="2018-08" db="EMBL/GenBank/DDBJ databases">
        <title>A genome reference for cultivated species of the human gut microbiota.</title>
        <authorList>
            <person name="Zou Y."/>
            <person name="Xue W."/>
            <person name="Luo G."/>
        </authorList>
    </citation>
    <scope>NUCLEOTIDE SEQUENCE [LARGE SCALE GENOMIC DNA]</scope>
    <source>
        <strain evidence="7 8">AF04-15</strain>
    </source>
</reference>
<evidence type="ECO:0000256" key="4">
    <source>
        <dbReference type="SAM" id="MobiDB-lite"/>
    </source>
</evidence>
<comment type="caution">
    <text evidence="7">The sequence shown here is derived from an EMBL/GenBank/DDBJ whole genome shotgun (WGS) entry which is preliminary data.</text>
</comment>
<dbReference type="Pfam" id="PF09084">
    <property type="entry name" value="NMT1"/>
    <property type="match status" value="1"/>
</dbReference>
<protein>
    <submittedName>
        <fullName evidence="7">ABC transporter substrate-binding protein</fullName>
    </submittedName>
</protein>
<dbReference type="Gene3D" id="3.40.190.10">
    <property type="entry name" value="Periplasmic binding protein-like II"/>
    <property type="match status" value="2"/>
</dbReference>
<feature type="region of interest" description="Disordered" evidence="4">
    <location>
        <begin position="27"/>
        <end position="50"/>
    </location>
</feature>
<sequence length="377" mass="40666">MKRNLNLALVSILALCLAAGCSRTNEKQETTAPAAAQTPTESAAEGEGGGLKLSGRHWKIGGQVRQTSLYLYYARDLGLFEEAGLDVEIVTLANGPALNEALNAGEIDAAANGMAAVYVLPTENFYYVGDATINFGGQSLYARTDSEVVKAGVYQDTGYYGSPETVKGTTILGLGAGPQQYIAFAYAEAMGLSADEIEFVAMDHAQAYEAFITGQGDLLGTTPPYSNTLESDPAYTLVADYTDLAGGPLVDSFIVGKELADQYPDDVVAILNCVYEAMDRLATDDGARGEYAMKLYKDEGGTNYSEEDMASEIKNVTFWTWENLENPAYPYGNTMKVMGNFLMTQGLIEDDAMPRIEAALNHSFIDRLLEYRAGLEK</sequence>
<dbReference type="GO" id="GO:0042918">
    <property type="term" value="P:alkanesulfonate transmembrane transport"/>
    <property type="evidence" value="ECO:0007669"/>
    <property type="project" value="TreeGrafter"/>
</dbReference>
<name>A0A413FDU0_9FIRM</name>
<evidence type="ECO:0000313" key="7">
    <source>
        <dbReference type="EMBL" id="RGX28222.1"/>
    </source>
</evidence>
<dbReference type="PANTHER" id="PTHR30024:SF47">
    <property type="entry name" value="TAURINE-BINDING PERIPLASMIC PROTEIN"/>
    <property type="match status" value="1"/>
</dbReference>
<keyword evidence="3 5" id="KW-0732">Signal</keyword>
<comment type="similarity">
    <text evidence="2">Belongs to the bacterial solute-binding protein SsuA/TauA family.</text>
</comment>
<organism evidence="7 8">
    <name type="scientific">Enterocloster asparagiformis</name>
    <dbReference type="NCBI Taxonomy" id="333367"/>
    <lineage>
        <taxon>Bacteria</taxon>
        <taxon>Bacillati</taxon>
        <taxon>Bacillota</taxon>
        <taxon>Clostridia</taxon>
        <taxon>Lachnospirales</taxon>
        <taxon>Lachnospiraceae</taxon>
        <taxon>Enterocloster</taxon>
    </lineage>
</organism>
<dbReference type="Proteomes" id="UP000283880">
    <property type="component" value="Unassembled WGS sequence"/>
</dbReference>
<dbReference type="InterPro" id="IPR015168">
    <property type="entry name" value="SsuA/THI5"/>
</dbReference>